<comment type="caution">
    <text evidence="3">The sequence shown here is derived from an EMBL/GenBank/DDBJ whole genome shotgun (WGS) entry which is preliminary data.</text>
</comment>
<dbReference type="PANTHER" id="PTHR34819:SF5">
    <property type="entry name" value="CONSERVED REPEAT DOMAIN PROTEIN"/>
    <property type="match status" value="1"/>
</dbReference>
<dbReference type="InterPro" id="IPR051172">
    <property type="entry name" value="Chlamydia_OmcB"/>
</dbReference>
<evidence type="ECO:0000313" key="3">
    <source>
        <dbReference type="EMBL" id="MCO6043751.1"/>
    </source>
</evidence>
<accession>A0A9X2JFI8</accession>
<dbReference type="InterPro" id="IPR047589">
    <property type="entry name" value="DUF11_rpt"/>
</dbReference>
<dbReference type="InterPro" id="IPR013783">
    <property type="entry name" value="Ig-like_fold"/>
</dbReference>
<dbReference type="Gene3D" id="2.60.40.10">
    <property type="entry name" value="Immunoglobulins"/>
    <property type="match status" value="2"/>
</dbReference>
<evidence type="ECO:0000259" key="2">
    <source>
        <dbReference type="Pfam" id="PF01345"/>
    </source>
</evidence>
<feature type="region of interest" description="Disordered" evidence="1">
    <location>
        <begin position="383"/>
        <end position="431"/>
    </location>
</feature>
<dbReference type="InterPro" id="IPR001434">
    <property type="entry name" value="OmcB-like_DUF11"/>
</dbReference>
<dbReference type="NCBIfam" id="TIGR01451">
    <property type="entry name" value="B_ant_repeat"/>
    <property type="match status" value="1"/>
</dbReference>
<sequence>MSQPTPPIRLLPVLAIALAMVLVGGCASNRLPRIDPTGQRMLLWPDEPTPPITAPPQALAPTLVPGATAALPPAPANVEAPPVLTDPFLPGGPGNTTTDWLGRPVVVGPPVSSTTGQPVSGAVAMPTVPGEALSITPSRILAPVGSEVILIGGVCAENGYLRTNERVEWMLDRAGTGQIVTVGGRGELDMFRLPQNTPRKVDNFFAITATSPYRDCLDRGTPDPNDDVQIRRGDAWITVSSPTEGTSYVTAYAPNVPNWAGRTARATIYWIDAQWAFPPSVTLAPGQSHTLTTSITRQSDGAPIAGWIVRYKVAGNSAGLGYEGGQTSDVPTDAQGRASVEITPTDDRAGVTNVEIEIIRPEQAGLAASPRVTLATGAASISWADGGITGTPIPTGPPPSLEPTPVTPPTDSWSSPNTPEPTPEPTPAEGQPDLVLNIEQVSPGPFRVGDTVEFMVTVKNNGNGTARNVQIRDDFDVGLSSSVAPAGQQFIVGEDIVDMVPGKEIDLPLAFRITSAGQLSHTVTVTADNALQNSKRASINVEGTGGATGGETGGGFIAPQLRVTLDAPLRCTVGEVRQFKVIIENLGNTPARNVVVTLLRDPELKAVGIDPNRPYDEAEFRSSGKIRWTTPVIAANSKEVYLFECECLAGEPQPRAEVQVTAEGLTELKSDQRVVEIRPQLGGGVPAAPPLDNGGTSTAPPATATEAFEIAVWESKNPARLQDRFTISARVTNTSQSVQRNVRVRVYLPPNLRGDFQQVQSAQPAHTEPWNEGVGLFVDPIPQLAAGESYQIMIPVDAVSQGNVKVYVGVGSDDAPQELTFVRDIQVL</sequence>
<dbReference type="Pfam" id="PF01345">
    <property type="entry name" value="DUF11"/>
    <property type="match status" value="1"/>
</dbReference>
<feature type="domain" description="DUF11" evidence="2">
    <location>
        <begin position="440"/>
        <end position="533"/>
    </location>
</feature>
<reference evidence="3" key="1">
    <citation type="submission" date="2022-06" db="EMBL/GenBank/DDBJ databases">
        <title>Aeoliella straminimaris, a novel planctomycete from sediments.</title>
        <authorList>
            <person name="Vitorino I.R."/>
            <person name="Lage O.M."/>
        </authorList>
    </citation>
    <scope>NUCLEOTIDE SEQUENCE</scope>
    <source>
        <strain evidence="3">ICT_H6.2</strain>
    </source>
</reference>
<feature type="compositionally biased region" description="Pro residues" evidence="1">
    <location>
        <begin position="394"/>
        <end position="408"/>
    </location>
</feature>
<evidence type="ECO:0000313" key="4">
    <source>
        <dbReference type="Proteomes" id="UP001155241"/>
    </source>
</evidence>
<keyword evidence="4" id="KW-1185">Reference proteome</keyword>
<dbReference type="AlphaFoldDB" id="A0A9X2JFI8"/>
<name>A0A9X2JFI8_9BACT</name>
<dbReference type="EMBL" id="JAMXLR010000026">
    <property type="protein sequence ID" value="MCO6043751.1"/>
    <property type="molecule type" value="Genomic_DNA"/>
</dbReference>
<proteinExistence type="predicted"/>
<dbReference type="Proteomes" id="UP001155241">
    <property type="component" value="Unassembled WGS sequence"/>
</dbReference>
<dbReference type="PANTHER" id="PTHR34819">
    <property type="entry name" value="LARGE CYSTEINE-RICH PERIPLASMIC PROTEIN OMCB"/>
    <property type="match status" value="1"/>
</dbReference>
<organism evidence="3 4">
    <name type="scientific">Aeoliella straminimaris</name>
    <dbReference type="NCBI Taxonomy" id="2954799"/>
    <lineage>
        <taxon>Bacteria</taxon>
        <taxon>Pseudomonadati</taxon>
        <taxon>Planctomycetota</taxon>
        <taxon>Planctomycetia</taxon>
        <taxon>Pirellulales</taxon>
        <taxon>Lacipirellulaceae</taxon>
        <taxon>Aeoliella</taxon>
    </lineage>
</organism>
<dbReference type="RefSeq" id="WP_252851856.1">
    <property type="nucleotide sequence ID" value="NZ_JAMXLR010000026.1"/>
</dbReference>
<protein>
    <submittedName>
        <fullName evidence="3">DUF11 domain-containing protein</fullName>
    </submittedName>
</protein>
<gene>
    <name evidence="3" type="ORF">NG895_07510</name>
</gene>
<evidence type="ECO:0000256" key="1">
    <source>
        <dbReference type="SAM" id="MobiDB-lite"/>
    </source>
</evidence>